<reference evidence="1" key="1">
    <citation type="submission" date="2022-02" db="EMBL/GenBank/DDBJ databases">
        <authorList>
            <person name="Giguere J D."/>
        </authorList>
    </citation>
    <scope>NUCLEOTIDE SEQUENCE</scope>
    <source>
        <strain evidence="1">CCAP 1055/1</strain>
    </source>
</reference>
<dbReference type="AlphaFoldDB" id="A0A8J9X7J7"/>
<dbReference type="Proteomes" id="UP000836788">
    <property type="component" value="Chromosome 5"/>
</dbReference>
<proteinExistence type="predicted"/>
<name>A0A8J9X7J7_PHATR</name>
<organism evidence="1">
    <name type="scientific">Phaeodactylum tricornutum</name>
    <name type="common">Diatom</name>
    <dbReference type="NCBI Taxonomy" id="2850"/>
    <lineage>
        <taxon>Eukaryota</taxon>
        <taxon>Sar</taxon>
        <taxon>Stramenopiles</taxon>
        <taxon>Ochrophyta</taxon>
        <taxon>Bacillariophyta</taxon>
        <taxon>Bacillariophyceae</taxon>
        <taxon>Bacillariophycidae</taxon>
        <taxon>Naviculales</taxon>
        <taxon>Phaeodactylaceae</taxon>
        <taxon>Phaeodactylum</taxon>
    </lineage>
</organism>
<sequence length="170" mass="18486">MAPNGTDLEIVQKVPQLHLARLFVKDNVLYGAKVINRTLGEPKLVCGKILDAALQDVGIDKARARSTLHGLSDWVLDGMRIKKGVDSLSGLSDGELSAIEAIAKGPSTEKYDTSRMIWEKLAQEYIDRGCATEAALYQSREGVLTEIEHHADTSELANTSGGAMALFEFQ</sequence>
<evidence type="ECO:0000313" key="1">
    <source>
        <dbReference type="EMBL" id="CAG9289989.1"/>
    </source>
</evidence>
<dbReference type="EMBL" id="OU594946">
    <property type="protein sequence ID" value="CAG9289989.1"/>
    <property type="molecule type" value="Genomic_DNA"/>
</dbReference>
<protein>
    <submittedName>
        <fullName evidence="1">Uncharacterized protein</fullName>
    </submittedName>
</protein>
<gene>
    <name evidence="1" type="ORF">PTTT1_LOCUS43382</name>
</gene>
<accession>A0A8J9X7J7</accession>